<dbReference type="GO" id="GO:0003906">
    <property type="term" value="F:DNA-(apurinic or apyrimidinic site) endonuclease activity"/>
    <property type="evidence" value="ECO:0007669"/>
    <property type="project" value="TreeGrafter"/>
</dbReference>
<dbReference type="InterPro" id="IPR005135">
    <property type="entry name" value="Endo/exonuclease/phosphatase"/>
</dbReference>
<dbReference type="Gene3D" id="3.60.10.10">
    <property type="entry name" value="Endonuclease/exonuclease/phosphatase"/>
    <property type="match status" value="1"/>
</dbReference>
<dbReference type="GO" id="GO:0008081">
    <property type="term" value="F:phosphoric diester hydrolase activity"/>
    <property type="evidence" value="ECO:0007669"/>
    <property type="project" value="TreeGrafter"/>
</dbReference>
<dbReference type="GO" id="GO:0006284">
    <property type="term" value="P:base-excision repair"/>
    <property type="evidence" value="ECO:0007669"/>
    <property type="project" value="TreeGrafter"/>
</dbReference>
<feature type="domain" description="Endonuclease/exonuclease/phosphatase" evidence="6">
    <location>
        <begin position="4"/>
        <end position="96"/>
    </location>
</feature>
<evidence type="ECO:0000256" key="2">
    <source>
        <dbReference type="ARBA" id="ARBA00022723"/>
    </source>
</evidence>
<feature type="binding site" evidence="5">
    <location>
        <position position="36"/>
    </location>
    <ligand>
        <name>Mg(2+)</name>
        <dbReference type="ChEBI" id="CHEBI:18420"/>
        <label>1</label>
    </ligand>
</feature>
<keyword evidence="2 5" id="KW-0479">Metal-binding</keyword>
<dbReference type="GO" id="GO:0008311">
    <property type="term" value="F:double-stranded DNA 3'-5' DNA exonuclease activity"/>
    <property type="evidence" value="ECO:0007669"/>
    <property type="project" value="TreeGrafter"/>
</dbReference>
<dbReference type="Pfam" id="PF03372">
    <property type="entry name" value="Exo_endo_phos"/>
    <property type="match status" value="1"/>
</dbReference>
<evidence type="ECO:0000256" key="1">
    <source>
        <dbReference type="ARBA" id="ARBA00007092"/>
    </source>
</evidence>
<dbReference type="PANTHER" id="PTHR22748:SF19">
    <property type="entry name" value="ENDONUCLEASE_EXONUCLEASE_PHOSPHATASE DOMAIN-CONTAINING PROTEIN"/>
    <property type="match status" value="1"/>
</dbReference>
<keyword evidence="8" id="KW-1185">Reference proteome</keyword>
<evidence type="ECO:0000256" key="3">
    <source>
        <dbReference type="ARBA" id="ARBA00022801"/>
    </source>
</evidence>
<name>A0AAW1Y024_RUBAR</name>
<comment type="similarity">
    <text evidence="1">Belongs to the DNA repair enzymes AP/ExoA family.</text>
</comment>
<dbReference type="GO" id="GO:0046872">
    <property type="term" value="F:metal ion binding"/>
    <property type="evidence" value="ECO:0007669"/>
    <property type="project" value="UniProtKB-KW"/>
</dbReference>
<keyword evidence="5" id="KW-0464">Manganese</keyword>
<evidence type="ECO:0000313" key="7">
    <source>
        <dbReference type="EMBL" id="KAK9941489.1"/>
    </source>
</evidence>
<comment type="cofactor">
    <cofactor evidence="5">
        <name>Mg(2+)</name>
        <dbReference type="ChEBI" id="CHEBI:18420"/>
    </cofactor>
    <cofactor evidence="5">
        <name>Mn(2+)</name>
        <dbReference type="ChEBI" id="CHEBI:29035"/>
    </cofactor>
    <text evidence="5">Probably binds two magnesium or manganese ions per subunit.</text>
</comment>
<gene>
    <name evidence="7" type="ORF">M0R45_018083</name>
</gene>
<evidence type="ECO:0000256" key="4">
    <source>
        <dbReference type="ARBA" id="ARBA00022842"/>
    </source>
</evidence>
<keyword evidence="3" id="KW-0378">Hydrolase</keyword>
<dbReference type="GO" id="GO:0005634">
    <property type="term" value="C:nucleus"/>
    <property type="evidence" value="ECO:0007669"/>
    <property type="project" value="TreeGrafter"/>
</dbReference>
<comment type="caution">
    <text evidence="7">The sequence shown here is derived from an EMBL/GenBank/DDBJ whole genome shotgun (WGS) entry which is preliminary data.</text>
</comment>
<dbReference type="PANTHER" id="PTHR22748">
    <property type="entry name" value="AP ENDONUCLEASE"/>
    <property type="match status" value="1"/>
</dbReference>
<feature type="binding site" evidence="5">
    <location>
        <position position="7"/>
    </location>
    <ligand>
        <name>Mg(2+)</name>
        <dbReference type="ChEBI" id="CHEBI:18420"/>
        <label>1</label>
    </ligand>
</feature>
<reference evidence="7 8" key="1">
    <citation type="journal article" date="2023" name="G3 (Bethesda)">
        <title>A chromosome-length genome assembly and annotation of blackberry (Rubus argutus, cv. 'Hillquist').</title>
        <authorList>
            <person name="Bruna T."/>
            <person name="Aryal R."/>
            <person name="Dudchenko O."/>
            <person name="Sargent D.J."/>
            <person name="Mead D."/>
            <person name="Buti M."/>
            <person name="Cavallini A."/>
            <person name="Hytonen T."/>
            <person name="Andres J."/>
            <person name="Pham M."/>
            <person name="Weisz D."/>
            <person name="Mascagni F."/>
            <person name="Usai G."/>
            <person name="Natali L."/>
            <person name="Bassil N."/>
            <person name="Fernandez G.E."/>
            <person name="Lomsadze A."/>
            <person name="Armour M."/>
            <person name="Olukolu B."/>
            <person name="Poorten T."/>
            <person name="Britton C."/>
            <person name="Davik J."/>
            <person name="Ashrafi H."/>
            <person name="Aiden E.L."/>
            <person name="Borodovsky M."/>
            <person name="Worthington M."/>
        </authorList>
    </citation>
    <scope>NUCLEOTIDE SEQUENCE [LARGE SCALE GENOMIC DNA]</scope>
    <source>
        <strain evidence="7">PI 553951</strain>
    </source>
</reference>
<dbReference type="InterPro" id="IPR004808">
    <property type="entry name" value="AP_endonuc_1"/>
</dbReference>
<keyword evidence="4 5" id="KW-0460">Magnesium</keyword>
<dbReference type="InterPro" id="IPR036691">
    <property type="entry name" value="Endo/exonu/phosph_ase_sf"/>
</dbReference>
<accession>A0AAW1Y024</accession>
<dbReference type="SUPFAM" id="SSF56219">
    <property type="entry name" value="DNase I-like"/>
    <property type="match status" value="1"/>
</dbReference>
<dbReference type="EMBL" id="JBEDUW010000003">
    <property type="protein sequence ID" value="KAK9941489.1"/>
    <property type="molecule type" value="Genomic_DNA"/>
</dbReference>
<evidence type="ECO:0000259" key="6">
    <source>
        <dbReference type="Pfam" id="PF03372"/>
    </source>
</evidence>
<sequence>MKIISWNIRGLGSKNKRRVIKEILVNKGADIVILQETKKVEVDRKLVSSIWGARYKNWTSIPSTGRTARAGGILIMWNTKFVFVIESVVGDFTISIKIRAVMGRIGGFREFMDLTMSENGQIFGKKELVSLGYLALGGV</sequence>
<dbReference type="Proteomes" id="UP001457282">
    <property type="component" value="Unassembled WGS sequence"/>
</dbReference>
<dbReference type="AlphaFoldDB" id="A0AAW1Y024"/>
<organism evidence="7 8">
    <name type="scientific">Rubus argutus</name>
    <name type="common">Southern blackberry</name>
    <dbReference type="NCBI Taxonomy" id="59490"/>
    <lineage>
        <taxon>Eukaryota</taxon>
        <taxon>Viridiplantae</taxon>
        <taxon>Streptophyta</taxon>
        <taxon>Embryophyta</taxon>
        <taxon>Tracheophyta</taxon>
        <taxon>Spermatophyta</taxon>
        <taxon>Magnoliopsida</taxon>
        <taxon>eudicotyledons</taxon>
        <taxon>Gunneridae</taxon>
        <taxon>Pentapetalae</taxon>
        <taxon>rosids</taxon>
        <taxon>fabids</taxon>
        <taxon>Rosales</taxon>
        <taxon>Rosaceae</taxon>
        <taxon>Rosoideae</taxon>
        <taxon>Rosoideae incertae sedis</taxon>
        <taxon>Rubus</taxon>
    </lineage>
</organism>
<proteinExistence type="inferred from homology"/>
<protein>
    <recommendedName>
        <fullName evidence="6">Endonuclease/exonuclease/phosphatase domain-containing protein</fullName>
    </recommendedName>
</protein>
<evidence type="ECO:0000256" key="5">
    <source>
        <dbReference type="PIRSR" id="PIRSR604808-2"/>
    </source>
</evidence>
<evidence type="ECO:0000313" key="8">
    <source>
        <dbReference type="Proteomes" id="UP001457282"/>
    </source>
</evidence>